<feature type="compositionally biased region" description="Basic and acidic residues" evidence="1">
    <location>
        <begin position="102"/>
        <end position="115"/>
    </location>
</feature>
<name>A0A1B7MH81_9AGAM</name>
<dbReference type="InParanoid" id="A0A1B7MH81"/>
<organism evidence="2 3">
    <name type="scientific">Rhizopogon vinicolor AM-OR11-026</name>
    <dbReference type="NCBI Taxonomy" id="1314800"/>
    <lineage>
        <taxon>Eukaryota</taxon>
        <taxon>Fungi</taxon>
        <taxon>Dikarya</taxon>
        <taxon>Basidiomycota</taxon>
        <taxon>Agaricomycotina</taxon>
        <taxon>Agaricomycetes</taxon>
        <taxon>Agaricomycetidae</taxon>
        <taxon>Boletales</taxon>
        <taxon>Suillineae</taxon>
        <taxon>Rhizopogonaceae</taxon>
        <taxon>Rhizopogon</taxon>
    </lineage>
</organism>
<evidence type="ECO:0000313" key="2">
    <source>
        <dbReference type="EMBL" id="OAX31960.1"/>
    </source>
</evidence>
<dbReference type="AlphaFoldDB" id="A0A1B7MH81"/>
<keyword evidence="3" id="KW-1185">Reference proteome</keyword>
<proteinExistence type="predicted"/>
<gene>
    <name evidence="2" type="ORF">K503DRAFT_805633</name>
</gene>
<accession>A0A1B7MH81</accession>
<evidence type="ECO:0000256" key="1">
    <source>
        <dbReference type="SAM" id="MobiDB-lite"/>
    </source>
</evidence>
<reference evidence="2 3" key="1">
    <citation type="submission" date="2016-06" db="EMBL/GenBank/DDBJ databases">
        <title>Comparative genomics of the ectomycorrhizal sister species Rhizopogon vinicolor and Rhizopogon vesiculosus (Basidiomycota: Boletales) reveals a divergence of the mating type B locus.</title>
        <authorList>
            <consortium name="DOE Joint Genome Institute"/>
            <person name="Mujic A.B."/>
            <person name="Kuo A."/>
            <person name="Tritt A."/>
            <person name="Lipzen A."/>
            <person name="Chen C."/>
            <person name="Johnson J."/>
            <person name="Sharma A."/>
            <person name="Barry K."/>
            <person name="Grigoriev I.V."/>
            <person name="Spatafora J.W."/>
        </authorList>
    </citation>
    <scope>NUCLEOTIDE SEQUENCE [LARGE SCALE GENOMIC DNA]</scope>
    <source>
        <strain evidence="2 3">AM-OR11-026</strain>
    </source>
</reference>
<sequence length="252" mass="28419">MECSEDIVVTLPVSFYFTPDANFDPANVFQERFADVKLNCRLTAGRDEAFKYSSEDFPAVLDNLRALEKLVPKERDYETQRHSRDARSAVDQTHTVCSKQKLSNEDQDGGHHDNEDSSESTTTADSIGSDFNIATWPVADRCKGHCQDLISTHEIRPLPAYDGNHALIPPLQYESKLKGALVEVHTVAIYHHRFKSKTCDVFNMVLRELIVLSPPAAMPSGPFKCRRLNTGPSTEQRNKGKEALNLDFEIRH</sequence>
<evidence type="ECO:0000313" key="3">
    <source>
        <dbReference type="Proteomes" id="UP000092154"/>
    </source>
</evidence>
<feature type="compositionally biased region" description="Polar residues" evidence="1">
    <location>
        <begin position="90"/>
        <end position="101"/>
    </location>
</feature>
<dbReference type="Proteomes" id="UP000092154">
    <property type="component" value="Unassembled WGS sequence"/>
</dbReference>
<feature type="region of interest" description="Disordered" evidence="1">
    <location>
        <begin position="75"/>
        <end position="126"/>
    </location>
</feature>
<dbReference type="EMBL" id="KV449172">
    <property type="protein sequence ID" value="OAX31960.1"/>
    <property type="molecule type" value="Genomic_DNA"/>
</dbReference>
<feature type="compositionally biased region" description="Basic and acidic residues" evidence="1">
    <location>
        <begin position="75"/>
        <end position="88"/>
    </location>
</feature>
<protein>
    <submittedName>
        <fullName evidence="2">Uncharacterized protein</fullName>
    </submittedName>
</protein>
<dbReference type="OrthoDB" id="2690753at2759"/>